<feature type="compositionally biased region" description="Polar residues" evidence="1">
    <location>
        <begin position="1"/>
        <end position="10"/>
    </location>
</feature>
<dbReference type="Proteomes" id="UP000309734">
    <property type="component" value="Unassembled WGS sequence"/>
</dbReference>
<gene>
    <name evidence="2" type="ORF">D6C85_02916</name>
</gene>
<sequence length="191" mass="22250">MKQQGNGRLDNSSHDRRNPPPLPAIIVMEKHRRAALSAGQTPHATHKPRIELERGASETSCAHWFDDLKDPEDAKLDPEKYSHEEEPKKRSKTVDSNTSKTWWIRDSLAHDRSATGVHQKNRRREIYHVYSDQTTGVEIEIVEEHKMYKAYIPSLSIKKCLPLWDHKYIDMDVFIVRTMQMTTERPVNVIN</sequence>
<proteinExistence type="predicted"/>
<accession>A0A4V4KZ01</accession>
<reference evidence="2 3" key="1">
    <citation type="submission" date="2018-10" db="EMBL/GenBank/DDBJ databases">
        <title>Fifty Aureobasidium pullulans genomes reveal a recombining polyextremotolerant generalist.</title>
        <authorList>
            <person name="Gostincar C."/>
            <person name="Turk M."/>
            <person name="Zajc J."/>
            <person name="Gunde-Cimerman N."/>
        </authorList>
    </citation>
    <scope>NUCLEOTIDE SEQUENCE [LARGE SCALE GENOMIC DNA]</scope>
    <source>
        <strain evidence="2 3">EXF-3519</strain>
    </source>
</reference>
<feature type="compositionally biased region" description="Basic and acidic residues" evidence="1">
    <location>
        <begin position="72"/>
        <end position="88"/>
    </location>
</feature>
<evidence type="ECO:0000256" key="1">
    <source>
        <dbReference type="SAM" id="MobiDB-lite"/>
    </source>
</evidence>
<feature type="region of interest" description="Disordered" evidence="1">
    <location>
        <begin position="72"/>
        <end position="96"/>
    </location>
</feature>
<feature type="region of interest" description="Disordered" evidence="1">
    <location>
        <begin position="1"/>
        <end position="56"/>
    </location>
</feature>
<comment type="caution">
    <text evidence="2">The sequence shown here is derived from an EMBL/GenBank/DDBJ whole genome shotgun (WGS) entry which is preliminary data.</text>
</comment>
<protein>
    <submittedName>
        <fullName evidence="2">Uncharacterized protein</fullName>
    </submittedName>
</protein>
<evidence type="ECO:0000313" key="3">
    <source>
        <dbReference type="Proteomes" id="UP000309734"/>
    </source>
</evidence>
<evidence type="ECO:0000313" key="2">
    <source>
        <dbReference type="EMBL" id="THZ75386.1"/>
    </source>
</evidence>
<dbReference type="AlphaFoldDB" id="A0A4V4KZ01"/>
<dbReference type="EMBL" id="QZBS01000057">
    <property type="protein sequence ID" value="THZ75386.1"/>
    <property type="molecule type" value="Genomic_DNA"/>
</dbReference>
<name>A0A4V4KZ01_AURPU</name>
<organism evidence="2 3">
    <name type="scientific">Aureobasidium pullulans</name>
    <name type="common">Black yeast</name>
    <name type="synonym">Pullularia pullulans</name>
    <dbReference type="NCBI Taxonomy" id="5580"/>
    <lineage>
        <taxon>Eukaryota</taxon>
        <taxon>Fungi</taxon>
        <taxon>Dikarya</taxon>
        <taxon>Ascomycota</taxon>
        <taxon>Pezizomycotina</taxon>
        <taxon>Dothideomycetes</taxon>
        <taxon>Dothideomycetidae</taxon>
        <taxon>Dothideales</taxon>
        <taxon>Saccotheciaceae</taxon>
        <taxon>Aureobasidium</taxon>
    </lineage>
</organism>